<evidence type="ECO:0000256" key="4">
    <source>
        <dbReference type="ARBA" id="ARBA00023136"/>
    </source>
</evidence>
<dbReference type="PANTHER" id="PTHR10924:SF6">
    <property type="entry name" value="SOLUTE CARRIER FAMILY 49 MEMBER A3"/>
    <property type="match status" value="1"/>
</dbReference>
<name>A0A2T6ZB14_TUBBO</name>
<keyword evidence="4" id="KW-0472">Membrane</keyword>
<evidence type="ECO:0000256" key="1">
    <source>
        <dbReference type="ARBA" id="ARBA00004141"/>
    </source>
</evidence>
<keyword evidence="2" id="KW-0812">Transmembrane</keyword>
<accession>A0A2T6ZB14</accession>
<evidence type="ECO:0000256" key="2">
    <source>
        <dbReference type="ARBA" id="ARBA00022692"/>
    </source>
</evidence>
<gene>
    <name evidence="5" type="ORF">B9Z19DRAFT_1137104</name>
</gene>
<proteinExistence type="predicted"/>
<sequence length="123" mass="13223">MLTGDVRIGVGITAPPIHSQPPRCEARPNASSFLVIAGNWIRYGCAHRKSFGRVMFGRILIGFAQPFVLSAATHYSDLWFASRGRISAAALTNFANRLVPRSGGGSISCSLPAREDSGYDVLD</sequence>
<comment type="caution">
    <text evidence="5">The sequence shown here is derived from an EMBL/GenBank/DDBJ whole genome shotgun (WGS) entry which is preliminary data.</text>
</comment>
<comment type="subcellular location">
    <subcellularLocation>
        <location evidence="1">Membrane</location>
        <topology evidence="1">Multi-pass membrane protein</topology>
    </subcellularLocation>
</comment>
<keyword evidence="3" id="KW-1133">Transmembrane helix</keyword>
<reference evidence="5 6" key="1">
    <citation type="submission" date="2017-04" db="EMBL/GenBank/DDBJ databases">
        <title>Draft genome sequence of Tuber borchii Vittad., a whitish edible truffle.</title>
        <authorList>
            <consortium name="DOE Joint Genome Institute"/>
            <person name="Murat C."/>
            <person name="Kuo A."/>
            <person name="Barry K.W."/>
            <person name="Clum A."/>
            <person name="Dockter R.B."/>
            <person name="Fauchery L."/>
            <person name="Iotti M."/>
            <person name="Kohler A."/>
            <person name="Labutti K."/>
            <person name="Lindquist E.A."/>
            <person name="Lipzen A."/>
            <person name="Ohm R.A."/>
            <person name="Wang M."/>
            <person name="Grigoriev I.V."/>
            <person name="Zambonelli A."/>
            <person name="Martin F.M."/>
        </authorList>
    </citation>
    <scope>NUCLEOTIDE SEQUENCE [LARGE SCALE GENOMIC DNA]</scope>
    <source>
        <strain evidence="5 6">Tbo3840</strain>
    </source>
</reference>
<protein>
    <submittedName>
        <fullName evidence="5">Uncharacterized protein</fullName>
    </submittedName>
</protein>
<dbReference type="AlphaFoldDB" id="A0A2T6ZB14"/>
<evidence type="ECO:0000313" key="6">
    <source>
        <dbReference type="Proteomes" id="UP000244722"/>
    </source>
</evidence>
<dbReference type="PANTHER" id="PTHR10924">
    <property type="entry name" value="MAJOR FACILITATOR SUPERFAMILY PROTEIN-RELATED"/>
    <property type="match status" value="1"/>
</dbReference>
<organism evidence="5 6">
    <name type="scientific">Tuber borchii</name>
    <name type="common">White truffle</name>
    <dbReference type="NCBI Taxonomy" id="42251"/>
    <lineage>
        <taxon>Eukaryota</taxon>
        <taxon>Fungi</taxon>
        <taxon>Dikarya</taxon>
        <taxon>Ascomycota</taxon>
        <taxon>Pezizomycotina</taxon>
        <taxon>Pezizomycetes</taxon>
        <taxon>Pezizales</taxon>
        <taxon>Tuberaceae</taxon>
        <taxon>Tuber</taxon>
    </lineage>
</organism>
<dbReference type="OrthoDB" id="422206at2759"/>
<dbReference type="InterPro" id="IPR049680">
    <property type="entry name" value="FLVCR1-2_SLC49-like"/>
</dbReference>
<evidence type="ECO:0000313" key="5">
    <source>
        <dbReference type="EMBL" id="PUU72636.1"/>
    </source>
</evidence>
<dbReference type="Proteomes" id="UP000244722">
    <property type="component" value="Unassembled WGS sequence"/>
</dbReference>
<keyword evidence="6" id="KW-1185">Reference proteome</keyword>
<dbReference type="EMBL" id="NESQ01000493">
    <property type="protein sequence ID" value="PUU72636.1"/>
    <property type="molecule type" value="Genomic_DNA"/>
</dbReference>
<dbReference type="GO" id="GO:0016020">
    <property type="term" value="C:membrane"/>
    <property type="evidence" value="ECO:0007669"/>
    <property type="project" value="UniProtKB-SubCell"/>
</dbReference>
<evidence type="ECO:0000256" key="3">
    <source>
        <dbReference type="ARBA" id="ARBA00022989"/>
    </source>
</evidence>